<evidence type="ECO:0000256" key="1">
    <source>
        <dbReference type="SAM" id="MobiDB-lite"/>
    </source>
</evidence>
<dbReference type="RefSeq" id="WP_126756129.1">
    <property type="nucleotide sequence ID" value="NZ_PIPQ01000001.1"/>
</dbReference>
<dbReference type="InterPro" id="IPR013431">
    <property type="entry name" value="Delta_60_rpt"/>
</dbReference>
<feature type="compositionally biased region" description="Gly residues" evidence="1">
    <location>
        <begin position="817"/>
        <end position="826"/>
    </location>
</feature>
<keyword evidence="4" id="KW-1185">Reference proteome</keyword>
<dbReference type="SUPFAM" id="SSF63829">
    <property type="entry name" value="Calcium-dependent phosphotriesterase"/>
    <property type="match status" value="1"/>
</dbReference>
<protein>
    <recommendedName>
        <fullName evidence="5">GlyGly-CTERM sorting domain-containing protein</fullName>
    </recommendedName>
</protein>
<dbReference type="AlphaFoldDB" id="A0A432X8M4"/>
<dbReference type="EMBL" id="PIPQ01000001">
    <property type="protein sequence ID" value="RUO43737.1"/>
    <property type="molecule type" value="Genomic_DNA"/>
</dbReference>
<dbReference type="Pfam" id="PF17164">
    <property type="entry name" value="DUF5122"/>
    <property type="match status" value="2"/>
</dbReference>
<dbReference type="OrthoDB" id="9805017at2"/>
<feature type="signal peptide" evidence="2">
    <location>
        <begin position="1"/>
        <end position="31"/>
    </location>
</feature>
<dbReference type="Proteomes" id="UP000286976">
    <property type="component" value="Unassembled WGS sequence"/>
</dbReference>
<name>A0A432X8M4_9GAMM</name>
<dbReference type="Gene3D" id="2.80.10.50">
    <property type="match status" value="1"/>
</dbReference>
<comment type="caution">
    <text evidence="3">The sequence shown here is derived from an EMBL/GenBank/DDBJ whole genome shotgun (WGS) entry which is preliminary data.</text>
</comment>
<dbReference type="NCBIfam" id="NF041766">
    <property type="entry name" value="choice_anch_U"/>
    <property type="match status" value="1"/>
</dbReference>
<evidence type="ECO:0008006" key="5">
    <source>
        <dbReference type="Google" id="ProtNLM"/>
    </source>
</evidence>
<reference evidence="3 4" key="1">
    <citation type="journal article" date="2011" name="Front. Microbiol.">
        <title>Genomic signatures of strain selection and enhancement in Bacillus atrophaeus var. globigii, a historical biowarfare simulant.</title>
        <authorList>
            <person name="Gibbons H.S."/>
            <person name="Broomall S.M."/>
            <person name="McNew L.A."/>
            <person name="Daligault H."/>
            <person name="Chapman C."/>
            <person name="Bruce D."/>
            <person name="Karavis M."/>
            <person name="Krepps M."/>
            <person name="McGregor P.A."/>
            <person name="Hong C."/>
            <person name="Park K.H."/>
            <person name="Akmal A."/>
            <person name="Feldman A."/>
            <person name="Lin J.S."/>
            <person name="Chang W.E."/>
            <person name="Higgs B.W."/>
            <person name="Demirev P."/>
            <person name="Lindquist J."/>
            <person name="Liem A."/>
            <person name="Fochler E."/>
            <person name="Read T.D."/>
            <person name="Tapia R."/>
            <person name="Johnson S."/>
            <person name="Bishop-Lilly K.A."/>
            <person name="Detter C."/>
            <person name="Han C."/>
            <person name="Sozhamannan S."/>
            <person name="Rosenzweig C.N."/>
            <person name="Skowronski E.W."/>
        </authorList>
    </citation>
    <scope>NUCLEOTIDE SEQUENCE [LARGE SCALE GENOMIC DNA]</scope>
    <source>
        <strain evidence="3 4">AIT1</strain>
    </source>
</reference>
<dbReference type="InterPro" id="IPR053784">
    <property type="entry name" value="Choice_anch_U_dom"/>
</dbReference>
<sequence>MRNTSLLNIKHMSAGMLLSCSFLFVAPHALASNTPSDLDVSLAGSGSTLLEYRHSGLEPDIFRDWNHPAFATYVNNDGSFTIVGATDIACDDCGDFTTERKMVIVRFAADGSYIGEGVTDSSFLTAAAFSHDGNKVIGAGEVSFNNRVLRKFNLDGSLDTSFADGGSYADIDQRLPTVPAIFIDRENRILVSFHREKGLSRFLPDGTLDTSFGVDGSTGAGTLNYASYENPGADIVQSDDGHYYALTKGVSGSPYILKYDESGQIVTTFGNSGILEMQEEHVHRIVALPDNGVATITSNYQGQQAKVLRYNSDGELEAESPVIAQNSSDTGYIQLGVGQGGQIYQVNDEHLLTAITWLGRTASWQMTTRTLFAMWNIDDLTPVLSFDDGADDNNNGIRVHDVFGFDSSNPLTNQQLTQDAQGRFVLIGHTVANGQDNIEDGVASWAVVRLLGDSDGEPVVDTTPDAFEFEPALDMALSSTVTSNAVTILGIEAATLVSITGGEYSIGCGGSFTSAEGNINNEQTICVRHTSANDWDTETTTTLNVGGVTADFISRTMFDPDYEPDTTPEPFNFEPQSDVPVLERVVSNTVTITGIDAPATISVSNGDYSIGCSDELTNVAGEIDNQQTVCVSHVSAFGCLAETTTVLTVGGVQASFTSTTLDDSLDSDGDGISDCIDTSPYDAAEASLNLGGGNTMDIATDNGEFRDIELIDPEETSNQEGRPENYDFPYSLVSYEVVNLNPGDSITVNLEYPANLPAGTRIFKYSDDAGYVEFESAVINGNQVTLTLTDGGEGDADGIENGTIVDPVGPAALSDSGDGGDGGDGGSNNERTPEKRSKTFLGSTSLWLLLGFTLLARRRFLTKRS</sequence>
<feature type="chain" id="PRO_5019016816" description="GlyGly-CTERM sorting domain-containing protein" evidence="2">
    <location>
        <begin position="32"/>
        <end position="865"/>
    </location>
</feature>
<gene>
    <name evidence="3" type="ORF">CWE15_00600</name>
</gene>
<proteinExistence type="predicted"/>
<feature type="region of interest" description="Disordered" evidence="1">
    <location>
        <begin position="801"/>
        <end position="837"/>
    </location>
</feature>
<evidence type="ECO:0000256" key="2">
    <source>
        <dbReference type="SAM" id="SignalP"/>
    </source>
</evidence>
<keyword evidence="2" id="KW-0732">Signal</keyword>
<accession>A0A432X8M4</accession>
<evidence type="ECO:0000313" key="4">
    <source>
        <dbReference type="Proteomes" id="UP000286976"/>
    </source>
</evidence>
<evidence type="ECO:0000313" key="3">
    <source>
        <dbReference type="EMBL" id="RUO43737.1"/>
    </source>
</evidence>
<organism evidence="3 4">
    <name type="scientific">Aliidiomarina taiwanensis</name>
    <dbReference type="NCBI Taxonomy" id="946228"/>
    <lineage>
        <taxon>Bacteria</taxon>
        <taxon>Pseudomonadati</taxon>
        <taxon>Pseudomonadota</taxon>
        <taxon>Gammaproteobacteria</taxon>
        <taxon>Alteromonadales</taxon>
        <taxon>Idiomarinaceae</taxon>
        <taxon>Aliidiomarina</taxon>
    </lineage>
</organism>